<evidence type="ECO:0000256" key="4">
    <source>
        <dbReference type="ARBA" id="ARBA00023002"/>
    </source>
</evidence>
<name>A0A6P2UDJ4_BURL3</name>
<keyword evidence="4" id="KW-0560">Oxidoreductase</keyword>
<proteinExistence type="predicted"/>
<dbReference type="PANTHER" id="PTHR13789:SF318">
    <property type="entry name" value="GERANYLGERANYL DIPHOSPHATE REDUCTASE"/>
    <property type="match status" value="1"/>
</dbReference>
<reference evidence="7 8" key="1">
    <citation type="submission" date="2019-09" db="EMBL/GenBank/DDBJ databases">
        <authorList>
            <person name="Depoorter E."/>
        </authorList>
    </citation>
    <scope>NUCLEOTIDE SEQUENCE [LARGE SCALE GENOMIC DNA]</scope>
    <source>
        <strain evidence="7">R-39750</strain>
    </source>
</reference>
<dbReference type="SUPFAM" id="SSF51905">
    <property type="entry name" value="FAD/NAD(P)-binding domain"/>
    <property type="match status" value="1"/>
</dbReference>
<dbReference type="SUPFAM" id="SSF54373">
    <property type="entry name" value="FAD-linked reductases, C-terminal domain"/>
    <property type="match status" value="1"/>
</dbReference>
<accession>A0A6P2UDJ4</accession>
<dbReference type="PANTHER" id="PTHR13789">
    <property type="entry name" value="MONOOXYGENASE"/>
    <property type="match status" value="1"/>
</dbReference>
<dbReference type="PRINTS" id="PR00420">
    <property type="entry name" value="RNGMNOXGNASE"/>
</dbReference>
<sequence>MQSTWPLRTPQTPHRNIGDTFIMQTNLKIAIVGAGIGGLTLALALREHGIDAQLYEQTDVLREVGAAVALSANATRFYERMGLRAAFDAVCADIPGLVYRDGRSGAVIGHHRGDPDYRRQFGGAYWGVHRADLQAVLSKAVGLDRIHLGHRLTDLAQHADRVTLTFGNGLRVDADLVIGADGARSITRRWMLGYDDALYSGCSGFRGVVPAARLSLLPDPETLQYWIGPHGHLLHYPIGDDGDQNFLLVERHPSPWPSRDWVMPSEEGEQLRVFGDWHPAVVQMITAVPISQRWGLFHRPPLGRWSRGRVTLIGDAAHALVPHHGQGANQSIEDAVVLAAQLAQAGPGNWREAQEAYERLRRGRTRKVQYASISVADVLHLPDGPAAQARNARLAERDSVLHHLDWIHDFDALAGEPSERQGGTWL</sequence>
<protein>
    <submittedName>
        <fullName evidence="7">Monooxygenase</fullName>
    </submittedName>
</protein>
<dbReference type="InterPro" id="IPR050493">
    <property type="entry name" value="FAD-dep_Monooxygenase_BioMet"/>
</dbReference>
<dbReference type="Gene3D" id="3.50.50.60">
    <property type="entry name" value="FAD/NAD(P)-binding domain"/>
    <property type="match status" value="1"/>
</dbReference>
<dbReference type="InterPro" id="IPR002938">
    <property type="entry name" value="FAD-bd"/>
</dbReference>
<dbReference type="GO" id="GO:0071949">
    <property type="term" value="F:FAD binding"/>
    <property type="evidence" value="ECO:0007669"/>
    <property type="project" value="InterPro"/>
</dbReference>
<feature type="domain" description="FAD-binding" evidence="6">
    <location>
        <begin position="28"/>
        <end position="367"/>
    </location>
</feature>
<comment type="cofactor">
    <cofactor evidence="1">
        <name>FAD</name>
        <dbReference type="ChEBI" id="CHEBI:57692"/>
    </cofactor>
</comment>
<gene>
    <name evidence="7" type="ORF">BLA39750_00272</name>
</gene>
<keyword evidence="5 7" id="KW-0503">Monooxygenase</keyword>
<evidence type="ECO:0000259" key="6">
    <source>
        <dbReference type="Pfam" id="PF01494"/>
    </source>
</evidence>
<keyword evidence="3" id="KW-0274">FAD</keyword>
<organism evidence="7 8">
    <name type="scientific">Burkholderia lata (strain ATCC 17760 / DSM 23089 / LMG 22485 / NCIMB 9086 / R18194 / 383)</name>
    <dbReference type="NCBI Taxonomy" id="482957"/>
    <lineage>
        <taxon>Bacteria</taxon>
        <taxon>Pseudomonadati</taxon>
        <taxon>Pseudomonadota</taxon>
        <taxon>Betaproteobacteria</taxon>
        <taxon>Burkholderiales</taxon>
        <taxon>Burkholderiaceae</taxon>
        <taxon>Burkholderia</taxon>
        <taxon>Burkholderia cepacia complex</taxon>
    </lineage>
</organism>
<evidence type="ECO:0000313" key="7">
    <source>
        <dbReference type="EMBL" id="VWC67354.1"/>
    </source>
</evidence>
<dbReference type="AlphaFoldDB" id="A0A6P2UDJ4"/>
<evidence type="ECO:0000256" key="2">
    <source>
        <dbReference type="ARBA" id="ARBA00022630"/>
    </source>
</evidence>
<evidence type="ECO:0000256" key="1">
    <source>
        <dbReference type="ARBA" id="ARBA00001974"/>
    </source>
</evidence>
<dbReference type="Proteomes" id="UP000494110">
    <property type="component" value="Unassembled WGS sequence"/>
</dbReference>
<dbReference type="EMBL" id="CABVQN010000001">
    <property type="protein sequence ID" value="VWC67354.1"/>
    <property type="molecule type" value="Genomic_DNA"/>
</dbReference>
<dbReference type="Pfam" id="PF01494">
    <property type="entry name" value="FAD_binding_3"/>
    <property type="match status" value="1"/>
</dbReference>
<evidence type="ECO:0000256" key="3">
    <source>
        <dbReference type="ARBA" id="ARBA00022827"/>
    </source>
</evidence>
<dbReference type="InterPro" id="IPR036188">
    <property type="entry name" value="FAD/NAD-bd_sf"/>
</dbReference>
<dbReference type="GO" id="GO:0004497">
    <property type="term" value="F:monooxygenase activity"/>
    <property type="evidence" value="ECO:0007669"/>
    <property type="project" value="UniProtKB-KW"/>
</dbReference>
<keyword evidence="2" id="KW-0285">Flavoprotein</keyword>
<evidence type="ECO:0000313" key="8">
    <source>
        <dbReference type="Proteomes" id="UP000494110"/>
    </source>
</evidence>
<evidence type="ECO:0000256" key="5">
    <source>
        <dbReference type="ARBA" id="ARBA00023033"/>
    </source>
</evidence>